<dbReference type="PROSITE" id="PS50994">
    <property type="entry name" value="INTEGRASE"/>
    <property type="match status" value="1"/>
</dbReference>
<dbReference type="EMBL" id="FOJO01000018">
    <property type="protein sequence ID" value="SFA57822.1"/>
    <property type="molecule type" value="Genomic_DNA"/>
</dbReference>
<dbReference type="Proteomes" id="UP000182312">
    <property type="component" value="Unassembled WGS sequence"/>
</dbReference>
<dbReference type="AlphaFoldDB" id="A0A1I0U1A1"/>
<dbReference type="InterPro" id="IPR001584">
    <property type="entry name" value="Integrase_cat-core"/>
</dbReference>
<reference evidence="2 3" key="1">
    <citation type="submission" date="2016-10" db="EMBL/GenBank/DDBJ databases">
        <authorList>
            <person name="de Groot N.N."/>
        </authorList>
    </citation>
    <scope>NUCLEOTIDE SEQUENCE [LARGE SCALE GENOMIC DNA]</scope>
    <source>
        <strain evidence="2 3">CGMCC 1.6117</strain>
    </source>
</reference>
<feature type="domain" description="Integrase catalytic" evidence="1">
    <location>
        <begin position="36"/>
        <end position="80"/>
    </location>
</feature>
<dbReference type="SUPFAM" id="SSF53098">
    <property type="entry name" value="Ribonuclease H-like"/>
    <property type="match status" value="1"/>
</dbReference>
<sequence>MNAKRVYRLHVEEGLQIRNRRPKRKVAAKLRNDRKPAVAPNDVWAMDFLSDQFFDGTKIRVLTIVDTFSKISPVIDVRPR</sequence>
<evidence type="ECO:0000313" key="2">
    <source>
        <dbReference type="EMBL" id="SFA57822.1"/>
    </source>
</evidence>
<dbReference type="PANTHER" id="PTHR47515">
    <property type="entry name" value="LOW CALCIUM RESPONSE LOCUS PROTEIN T"/>
    <property type="match status" value="1"/>
</dbReference>
<dbReference type="InterPro" id="IPR012337">
    <property type="entry name" value="RNaseH-like_sf"/>
</dbReference>
<evidence type="ECO:0000313" key="3">
    <source>
        <dbReference type="Proteomes" id="UP000182312"/>
    </source>
</evidence>
<accession>A0A1I0U1A1</accession>
<name>A0A1I0U1A1_9RHOB</name>
<protein>
    <submittedName>
        <fullName evidence="2">Putative transposase</fullName>
    </submittedName>
</protein>
<gene>
    <name evidence="2" type="ORF">SAMN04487972_11867</name>
</gene>
<dbReference type="PANTHER" id="PTHR47515:SF1">
    <property type="entry name" value="BLR2054 PROTEIN"/>
    <property type="match status" value="1"/>
</dbReference>
<dbReference type="GO" id="GO:0015074">
    <property type="term" value="P:DNA integration"/>
    <property type="evidence" value="ECO:0007669"/>
    <property type="project" value="InterPro"/>
</dbReference>
<organism evidence="2 3">
    <name type="scientific">Paracoccus halophilus</name>
    <dbReference type="NCBI Taxonomy" id="376733"/>
    <lineage>
        <taxon>Bacteria</taxon>
        <taxon>Pseudomonadati</taxon>
        <taxon>Pseudomonadota</taxon>
        <taxon>Alphaproteobacteria</taxon>
        <taxon>Rhodobacterales</taxon>
        <taxon>Paracoccaceae</taxon>
        <taxon>Paracoccus</taxon>
    </lineage>
</organism>
<proteinExistence type="predicted"/>
<evidence type="ECO:0000259" key="1">
    <source>
        <dbReference type="PROSITE" id="PS50994"/>
    </source>
</evidence>